<feature type="transmembrane region" description="Helical" evidence="1">
    <location>
        <begin position="12"/>
        <end position="32"/>
    </location>
</feature>
<dbReference type="GeneID" id="37076685"/>
<sequence>MHHVVGMTMLYIYYVYIYAFGFVLVLFSFTCYASGTAIKRWWCITENARGWVNV</sequence>
<dbReference type="Proteomes" id="UP000248349">
    <property type="component" value="Unassembled WGS sequence"/>
</dbReference>
<reference evidence="2 3" key="1">
    <citation type="submission" date="2016-12" db="EMBL/GenBank/DDBJ databases">
        <title>The genomes of Aspergillus section Nigri reveals drivers in fungal speciation.</title>
        <authorList>
            <consortium name="DOE Joint Genome Institute"/>
            <person name="Vesth T.C."/>
            <person name="Nybo J."/>
            <person name="Theobald S."/>
            <person name="Brandl J."/>
            <person name="Frisvad J.C."/>
            <person name="Nielsen K.F."/>
            <person name="Lyhne E.K."/>
            <person name="Kogle M.E."/>
            <person name="Kuo A."/>
            <person name="Riley R."/>
            <person name="Clum A."/>
            <person name="Nolan M."/>
            <person name="Lipzen A."/>
            <person name="Salamov A."/>
            <person name="Henrissat B."/>
            <person name="Wiebenga A."/>
            <person name="De Vries R.P."/>
            <person name="Grigoriev I.V."/>
            <person name="Mortensen U.H."/>
            <person name="Andersen M.R."/>
            <person name="Baker S.E."/>
        </authorList>
    </citation>
    <scope>NUCLEOTIDE SEQUENCE [LARGE SCALE GENOMIC DNA]</scope>
    <source>
        <strain evidence="2 3">JOP 1030-1</strain>
    </source>
</reference>
<name>A0A318ZAS3_9EURO</name>
<proteinExistence type="predicted"/>
<dbReference type="RefSeq" id="XP_025429539.1">
    <property type="nucleotide sequence ID" value="XM_025575457.1"/>
</dbReference>
<keyword evidence="3" id="KW-1185">Reference proteome</keyword>
<keyword evidence="1" id="KW-0472">Membrane</keyword>
<evidence type="ECO:0000313" key="3">
    <source>
        <dbReference type="Proteomes" id="UP000248349"/>
    </source>
</evidence>
<keyword evidence="1" id="KW-0812">Transmembrane</keyword>
<accession>A0A318ZAS3</accession>
<evidence type="ECO:0000313" key="2">
    <source>
        <dbReference type="EMBL" id="PYH43557.1"/>
    </source>
</evidence>
<protein>
    <submittedName>
        <fullName evidence="2">Uncharacterized protein</fullName>
    </submittedName>
</protein>
<organism evidence="2 3">
    <name type="scientific">Aspergillus saccharolyticus JOP 1030-1</name>
    <dbReference type="NCBI Taxonomy" id="1450539"/>
    <lineage>
        <taxon>Eukaryota</taxon>
        <taxon>Fungi</taxon>
        <taxon>Dikarya</taxon>
        <taxon>Ascomycota</taxon>
        <taxon>Pezizomycotina</taxon>
        <taxon>Eurotiomycetes</taxon>
        <taxon>Eurotiomycetidae</taxon>
        <taxon>Eurotiales</taxon>
        <taxon>Aspergillaceae</taxon>
        <taxon>Aspergillus</taxon>
        <taxon>Aspergillus subgen. Circumdati</taxon>
    </lineage>
</organism>
<gene>
    <name evidence="2" type="ORF">BP01DRAFT_358528</name>
</gene>
<dbReference type="AlphaFoldDB" id="A0A318ZAS3"/>
<keyword evidence="1" id="KW-1133">Transmembrane helix</keyword>
<evidence type="ECO:0000256" key="1">
    <source>
        <dbReference type="SAM" id="Phobius"/>
    </source>
</evidence>
<dbReference type="EMBL" id="KZ821243">
    <property type="protein sequence ID" value="PYH43557.1"/>
    <property type="molecule type" value="Genomic_DNA"/>
</dbReference>